<accession>A0AAU9I3Y0</accession>
<dbReference type="SUPFAM" id="SSF51306">
    <property type="entry name" value="LexA/Signal peptidase"/>
    <property type="match status" value="1"/>
</dbReference>
<reference evidence="1 2" key="1">
    <citation type="submission" date="2021-02" db="EMBL/GenBank/DDBJ databases">
        <authorList>
            <person name="Pothier F. J."/>
        </authorList>
    </citation>
    <scope>NUCLEOTIDE SEQUENCE [LARGE SCALE GENOMIC DNA]</scope>
    <source>
        <strain evidence="1 2">1314c</strain>
    </source>
</reference>
<evidence type="ECO:0000313" key="2">
    <source>
        <dbReference type="Proteomes" id="UP000835242"/>
    </source>
</evidence>
<evidence type="ECO:0008006" key="3">
    <source>
        <dbReference type="Google" id="ProtNLM"/>
    </source>
</evidence>
<dbReference type="AlphaFoldDB" id="A0AAU9I3Y0"/>
<protein>
    <recommendedName>
        <fullName evidence="3">Peptidase S24/S26A/S26B/S26C domain-containing protein</fullName>
    </recommendedName>
</protein>
<gene>
    <name evidence="1" type="ORF">XA1314C_37470</name>
</gene>
<dbReference type="InterPro" id="IPR036286">
    <property type="entry name" value="LexA/Signal_pep-like_sf"/>
</dbReference>
<dbReference type="CDD" id="cd06462">
    <property type="entry name" value="Peptidase_S24_S26"/>
    <property type="match status" value="1"/>
</dbReference>
<dbReference type="Proteomes" id="UP000835242">
    <property type="component" value="Chromosome"/>
</dbReference>
<name>A0AAU9I3Y0_9XANT</name>
<sequence length="125" mass="13398">MATNSVAPINSASEPKGHRCIESHPSVLFPLPAGNYAHVLVKDTTNAPRYMPGDVLLVNMDVASFMFDGLYAVELNGRQLIRYLRDSGEGLIMFSGSAPHLGFAAPGDMRVLGLAESAAQVRRIA</sequence>
<evidence type="ECO:0000313" key="1">
    <source>
        <dbReference type="EMBL" id="CAE6837893.1"/>
    </source>
</evidence>
<organism evidence="1 2">
    <name type="scientific">Xanthomonas arboricola</name>
    <dbReference type="NCBI Taxonomy" id="56448"/>
    <lineage>
        <taxon>Bacteria</taxon>
        <taxon>Pseudomonadati</taxon>
        <taxon>Pseudomonadota</taxon>
        <taxon>Gammaproteobacteria</taxon>
        <taxon>Lysobacterales</taxon>
        <taxon>Lysobacteraceae</taxon>
        <taxon>Xanthomonas</taxon>
    </lineage>
</organism>
<dbReference type="EMBL" id="HG992337">
    <property type="protein sequence ID" value="CAE6837893.1"/>
    <property type="molecule type" value="Genomic_DNA"/>
</dbReference>
<proteinExistence type="predicted"/>
<dbReference type="RefSeq" id="WP_228600144.1">
    <property type="nucleotide sequence ID" value="NZ_HG992337.1"/>
</dbReference>
<dbReference type="EMBL" id="HG992337">
    <property type="protein sequence ID" value="CAE6837873.1"/>
    <property type="molecule type" value="Genomic_DNA"/>
</dbReference>